<protein>
    <submittedName>
        <fullName evidence="8">Uncharacterized membrane protein YgdD (TMEM256/DUF423 family)</fullName>
    </submittedName>
</protein>
<feature type="transmembrane region" description="Helical" evidence="6">
    <location>
        <begin position="72"/>
        <end position="92"/>
    </location>
</feature>
<organism evidence="8 9">
    <name type="scientific">Caulobacter ginsengisoli</name>
    <dbReference type="NCBI Taxonomy" id="400775"/>
    <lineage>
        <taxon>Bacteria</taxon>
        <taxon>Pseudomonadati</taxon>
        <taxon>Pseudomonadota</taxon>
        <taxon>Alphaproteobacteria</taxon>
        <taxon>Caulobacterales</taxon>
        <taxon>Caulobacteraceae</taxon>
        <taxon>Caulobacter</taxon>
    </lineage>
</organism>
<reference evidence="8 9" key="1">
    <citation type="submission" date="2023-07" db="EMBL/GenBank/DDBJ databases">
        <title>Genomic Encyclopedia of Type Strains, Phase IV (KMG-IV): sequencing the most valuable type-strain genomes for metagenomic binning, comparative biology and taxonomic classification.</title>
        <authorList>
            <person name="Goeker M."/>
        </authorList>
    </citation>
    <scope>NUCLEOTIDE SEQUENCE [LARGE SCALE GENOMIC DNA]</scope>
    <source>
        <strain evidence="8 9">DSM 18695</strain>
    </source>
</reference>
<comment type="similarity">
    <text evidence="2">Belongs to the UPF0382 family.</text>
</comment>
<evidence type="ECO:0000256" key="4">
    <source>
        <dbReference type="ARBA" id="ARBA00022989"/>
    </source>
</evidence>
<evidence type="ECO:0000313" key="8">
    <source>
        <dbReference type="EMBL" id="MDQ0462321.1"/>
    </source>
</evidence>
<proteinExistence type="inferred from homology"/>
<evidence type="ECO:0000256" key="3">
    <source>
        <dbReference type="ARBA" id="ARBA00022692"/>
    </source>
</evidence>
<dbReference type="PANTHER" id="PTHR43461:SF1">
    <property type="entry name" value="TRANSMEMBRANE PROTEIN 256"/>
    <property type="match status" value="1"/>
</dbReference>
<feature type="transmembrane region" description="Helical" evidence="6">
    <location>
        <begin position="98"/>
        <end position="118"/>
    </location>
</feature>
<feature type="signal peptide" evidence="7">
    <location>
        <begin position="1"/>
        <end position="27"/>
    </location>
</feature>
<evidence type="ECO:0000313" key="9">
    <source>
        <dbReference type="Proteomes" id="UP001228905"/>
    </source>
</evidence>
<sequence>MTIWTRRNWMTLAALMGLGSVAIGAFAAHGAEPRAAELLRTGASYEFMHAMATFACATFMQVGARRARFAPAWFLGGIVLFSGSLYALAFGASPWVGAITPIGGVSFLIGWAILIWAARGVDQSPA</sequence>
<dbReference type="InterPro" id="IPR006696">
    <property type="entry name" value="DUF423"/>
</dbReference>
<evidence type="ECO:0000256" key="5">
    <source>
        <dbReference type="ARBA" id="ARBA00023136"/>
    </source>
</evidence>
<feature type="transmembrane region" description="Helical" evidence="6">
    <location>
        <begin position="43"/>
        <end position="60"/>
    </location>
</feature>
<keyword evidence="5 6" id="KW-0472">Membrane</keyword>
<dbReference type="PANTHER" id="PTHR43461">
    <property type="entry name" value="TRANSMEMBRANE PROTEIN 256"/>
    <property type="match status" value="1"/>
</dbReference>
<comment type="caution">
    <text evidence="8">The sequence shown here is derived from an EMBL/GenBank/DDBJ whole genome shotgun (WGS) entry which is preliminary data.</text>
</comment>
<keyword evidence="9" id="KW-1185">Reference proteome</keyword>
<evidence type="ECO:0000256" key="2">
    <source>
        <dbReference type="ARBA" id="ARBA00009694"/>
    </source>
</evidence>
<keyword evidence="3 6" id="KW-0812">Transmembrane</keyword>
<evidence type="ECO:0000256" key="7">
    <source>
        <dbReference type="SAM" id="SignalP"/>
    </source>
</evidence>
<dbReference type="Pfam" id="PF04241">
    <property type="entry name" value="DUF423"/>
    <property type="match status" value="1"/>
</dbReference>
<dbReference type="Proteomes" id="UP001228905">
    <property type="component" value="Unassembled WGS sequence"/>
</dbReference>
<dbReference type="EMBL" id="JAUSVS010000001">
    <property type="protein sequence ID" value="MDQ0462321.1"/>
    <property type="molecule type" value="Genomic_DNA"/>
</dbReference>
<gene>
    <name evidence="8" type="ORF">QO010_000069</name>
</gene>
<keyword evidence="4 6" id="KW-1133">Transmembrane helix</keyword>
<evidence type="ECO:0000256" key="1">
    <source>
        <dbReference type="ARBA" id="ARBA00004141"/>
    </source>
</evidence>
<comment type="subcellular location">
    <subcellularLocation>
        <location evidence="1">Membrane</location>
        <topology evidence="1">Multi-pass membrane protein</topology>
    </subcellularLocation>
</comment>
<dbReference type="RefSeq" id="WP_307344532.1">
    <property type="nucleotide sequence ID" value="NZ_JAUSVS010000001.1"/>
</dbReference>
<feature type="chain" id="PRO_5046470744" evidence="7">
    <location>
        <begin position="28"/>
        <end position="126"/>
    </location>
</feature>
<accession>A0ABU0IJY2</accession>
<evidence type="ECO:0000256" key="6">
    <source>
        <dbReference type="SAM" id="Phobius"/>
    </source>
</evidence>
<keyword evidence="7" id="KW-0732">Signal</keyword>
<name>A0ABU0IJY2_9CAUL</name>